<keyword evidence="2" id="KW-1185">Reference proteome</keyword>
<dbReference type="InterPro" id="IPR009072">
    <property type="entry name" value="Histone-fold"/>
</dbReference>
<dbReference type="EMBL" id="JAWDEY010000002">
    <property type="protein sequence ID" value="KAK6590851.1"/>
    <property type="molecule type" value="Genomic_DNA"/>
</dbReference>
<comment type="caution">
    <text evidence="1">The sequence shown here is derived from an EMBL/GenBank/DDBJ whole genome shotgun (WGS) entry which is preliminary data.</text>
</comment>
<evidence type="ECO:0000313" key="2">
    <source>
        <dbReference type="Proteomes" id="UP001311799"/>
    </source>
</evidence>
<dbReference type="SUPFAM" id="SSF47113">
    <property type="entry name" value="Histone-fold"/>
    <property type="match status" value="1"/>
</dbReference>
<dbReference type="Gene3D" id="1.10.20.10">
    <property type="entry name" value="Histone, subunit A"/>
    <property type="match status" value="1"/>
</dbReference>
<evidence type="ECO:0008006" key="3">
    <source>
        <dbReference type="Google" id="ProtNLM"/>
    </source>
</evidence>
<protein>
    <recommendedName>
        <fullName evidence="3">Transcription factor CBF/NF-Y/archaeal histone domain-containing protein</fullName>
    </recommendedName>
</protein>
<gene>
    <name evidence="1" type="ORF">RS030_111714</name>
</gene>
<dbReference type="AlphaFoldDB" id="A0AAV9YAT5"/>
<reference evidence="1 2" key="1">
    <citation type="submission" date="2023-10" db="EMBL/GenBank/DDBJ databases">
        <title>Comparative genomics analysis reveals potential genetic determinants of host preference in Cryptosporidium xiaoi.</title>
        <authorList>
            <person name="Xiao L."/>
            <person name="Li J."/>
        </authorList>
    </citation>
    <scope>NUCLEOTIDE SEQUENCE [LARGE SCALE GENOMIC DNA]</scope>
    <source>
        <strain evidence="1 2">52996</strain>
    </source>
</reference>
<sequence>MNSEEEGNVAKNDSRYDGLVPYSKVNRVVKYSTDKKFTKASIKKIQTSISLFIEELAEMSEKQSRLRCGKVENNHSITIKKEDVIAAIRKGGQKFGFIHSSTEFTEENFWGDK</sequence>
<evidence type="ECO:0000313" key="1">
    <source>
        <dbReference type="EMBL" id="KAK6590851.1"/>
    </source>
</evidence>
<proteinExistence type="predicted"/>
<accession>A0AAV9YAT5</accession>
<organism evidence="1 2">
    <name type="scientific">Cryptosporidium xiaoi</name>
    <dbReference type="NCBI Taxonomy" id="659607"/>
    <lineage>
        <taxon>Eukaryota</taxon>
        <taxon>Sar</taxon>
        <taxon>Alveolata</taxon>
        <taxon>Apicomplexa</taxon>
        <taxon>Conoidasida</taxon>
        <taxon>Coccidia</taxon>
        <taxon>Eucoccidiorida</taxon>
        <taxon>Eimeriorina</taxon>
        <taxon>Cryptosporidiidae</taxon>
        <taxon>Cryptosporidium</taxon>
    </lineage>
</organism>
<name>A0AAV9YAT5_9CRYT</name>
<dbReference type="Proteomes" id="UP001311799">
    <property type="component" value="Unassembled WGS sequence"/>
</dbReference>
<dbReference type="GO" id="GO:0046982">
    <property type="term" value="F:protein heterodimerization activity"/>
    <property type="evidence" value="ECO:0007669"/>
    <property type="project" value="InterPro"/>
</dbReference>